<dbReference type="Proteomes" id="UP000198859">
    <property type="component" value="Chromosome I"/>
</dbReference>
<proteinExistence type="predicted"/>
<gene>
    <name evidence="2" type="ORF">SAMN04488570_2855</name>
</gene>
<protein>
    <recommendedName>
        <fullName evidence="4">Lipoprotein</fullName>
    </recommendedName>
</protein>
<evidence type="ECO:0000256" key="1">
    <source>
        <dbReference type="SAM" id="MobiDB-lite"/>
    </source>
</evidence>
<dbReference type="EMBL" id="LT629757">
    <property type="protein sequence ID" value="SDS84972.1"/>
    <property type="molecule type" value="Genomic_DNA"/>
</dbReference>
<keyword evidence="3" id="KW-1185">Reference proteome</keyword>
<dbReference type="AlphaFoldDB" id="A0A1H1VJL0"/>
<accession>A0A1H1VJL0</accession>
<name>A0A1H1VJL0_9ACTN</name>
<evidence type="ECO:0000313" key="2">
    <source>
        <dbReference type="EMBL" id="SDS84972.1"/>
    </source>
</evidence>
<dbReference type="RefSeq" id="WP_157682883.1">
    <property type="nucleotide sequence ID" value="NZ_LT629757.1"/>
</dbReference>
<feature type="compositionally biased region" description="Gly residues" evidence="1">
    <location>
        <begin position="16"/>
        <end position="32"/>
    </location>
</feature>
<sequence length="173" mass="17303">MLVLLATAVLTACGGGNSSSSGNGGGDTGSGLGDPDEGAARLQAQRPQVDRAGASLGKALAEKLGGTTETGPMQYDLCSSAPVEGLSYYAQWRIRDPEPAPTLDAATAAAKAAGWKIGDTSPAEGQLPESVAMTSNGLNAQLSVDDGVVGWSVATRCIRVTPEEANKSVGPAS</sequence>
<organism evidence="2 3">
    <name type="scientific">Nocardioides scoriae</name>
    <dbReference type="NCBI Taxonomy" id="642780"/>
    <lineage>
        <taxon>Bacteria</taxon>
        <taxon>Bacillati</taxon>
        <taxon>Actinomycetota</taxon>
        <taxon>Actinomycetes</taxon>
        <taxon>Propionibacteriales</taxon>
        <taxon>Nocardioidaceae</taxon>
        <taxon>Nocardioides</taxon>
    </lineage>
</organism>
<feature type="region of interest" description="Disordered" evidence="1">
    <location>
        <begin position="16"/>
        <end position="54"/>
    </location>
</feature>
<evidence type="ECO:0008006" key="4">
    <source>
        <dbReference type="Google" id="ProtNLM"/>
    </source>
</evidence>
<reference evidence="3" key="1">
    <citation type="submission" date="2016-10" db="EMBL/GenBank/DDBJ databases">
        <authorList>
            <person name="Varghese N."/>
            <person name="Submissions S."/>
        </authorList>
    </citation>
    <scope>NUCLEOTIDE SEQUENCE [LARGE SCALE GENOMIC DNA]</scope>
    <source>
        <strain evidence="3">DSM 22127</strain>
    </source>
</reference>
<evidence type="ECO:0000313" key="3">
    <source>
        <dbReference type="Proteomes" id="UP000198859"/>
    </source>
</evidence>
<dbReference type="STRING" id="642780.SAMN04488570_2855"/>